<dbReference type="RefSeq" id="WP_044835374.1">
    <property type="nucleotide sequence ID" value="NZ_CP059735.1"/>
</dbReference>
<keyword evidence="9" id="KW-1185">Reference proteome</keyword>
<sequence>MFKLKKQSLFFALGIGVQSFSSIASNTLTLAIDENTAAQTVIGQITVTDGATSNTVQIDVGKKNISNWSTRKENYETVNFNSAFAQTPIVFSQLQSDGQYRAHYTLYNDTSTYKWGYQLLTRTRQQNPTTTGFQSIIESSLQINSAIDAIDNVTGGETVGWIAFAEAAQGIWQDRPFEVNQTAEIITENKSTFNFSGPFYQTPTLFTSVATSNDSNQVDVSVTHLSDLKTKLFMDELDDGEHDAEAVSLLMLQGSGTLYDSNGATIGESGIIEYKDNSRSNAATISLLNHYTNPVVFVQPVKTSNEITDAAFRFTDISSGSFSGYLHADSESTLPSLHGTLDLHYYVFEAGSWTIPLENYSYAISSGNDSGAFAIDADNGEISVANSSLLDFESGVHQYVLTVQTTDGQGLVTTTIVTVNIKDITDSLNNDAQTIKGLTANDWTGWAVAPAGDVNGDSYDDIIIGAPQDDTNGGNAGRAYVLFGNNTGVLAELTDAAQGINGFVINGAGAGDKAGFAVNGGVDINGDGLSDLVVGAPYSDGSETETGTAYVVFGKKDTNAVELADIALDSDESGFAIYGKYARDQVGGSIVLGDVNGDGLADIILGEIPRPKTKSGISQNNIKNANESIAYVVYGKRDGTQVQAADIISNDNDAGFVISQSGRTKTDTWQYGTQVLPVGDFNSDGLTDFIVSQSQFNKRNPTYSSDSDGVNKLVYGRIGGSAVDYDTISEDGNGFDIIPETGSYGWRLTSSVYWTNSAPGFTTSAVGDVNGDGIDDIALVAPDDGCCSDWEHPRAYIIFGNSENVDISLSDIAAGNGGFVIHNDASGVTFDAGDRIFGAIGGAGDLNGDGYDDVIIGDQYAETKKGRVYTVYGKNDTSAIYLSDVVNYQGGFYSTGNADNGLGHWISSAGDINGDSIKDILFGTPDADANDLNKSGALYVLLGNGDEITLNGTQGADNITGAQGDNIATGGGDDMITKNGAQVVYSGPGNDTILLGNSDFLRIDGGGGTDTIQLTGSGITLNLATASAKVRSIEVFDIGGTGANILSLNKSVSSNSQVLIKGDSDDLVYSSNQQWMLTGTTQVVDGVTYQLYSVGSAQLWIQTGMAITVNNPPTIEAQTFSISEYSLGGSTLGTLTAVANDVGDSVTFTLVSGNESGKFALDPASGELSISESVARLDYEEASSYTLNVRVTDLYGESDEAVISVKINDLAQLSHILTMDVTADSSIWGENVVSDMLTLSMAETVDIGTTFTQDLGNINIDTSGLSGAIGVGLIDLQLSGTASFSPTLSLSGGWVNADLPLTLEVSYPDEVEAGNTVKLSTNMTLDEEANFVANSPSFNLAATLSMNDVHFKVASSLVDSWNGETTIDEGSYTKDVTAESITVAGVRCKDANDLEQCYTDETNSDIDSLRLVAKIEQDEWINKEIYWGKNWEAWYAGAGFQLMQGSQEKCNEGYFYPAGEDLFYRLNFTTLDTFVSAIADLYQEFSIEFSPMATLTLEDGTEYIFDPRDNLEFTPEHSHDVNGDGIINASLSVDANPVFNNESTLSSKIQLPFKVVEVSYNVQEAICTANQVILYGNQGTIFEKGSFGPFIDTEFNLNLEDLTLGGLISTPLEAQTYTTQLSFDLCNGTGEACGSYVEPPANTAPTAANASIEGTVEVGYTLTGSYTYSDNEDDQENGSSLSWQLADDSAGSNTMTISGENAASYTIVTSDAGKHLRFCVVPNDGIDTGTTACSDWALVEHTAQLDTAIAVGFNQAIRFDGENQYARIPMNAGFDPSQTSFTIETWFKADEIRSENMHLIQQSNSSGTGRTIFGVTTSGKIYCFLGGSSSETISTVIPNTWNHVAVTFDIATSTLSLYLNGKMEAQSTNPMEKSLGDLILGAHKTFKEYFFAGAMDETRLWNIAKTADEIKQGMALGASTSDRNLQFYFNFDDSDTASITDMAGNYNMDLYGSPTSVASTDRSLSFDGNGDYVEVTSNSTIEFDDSFTVEAWVYADANSLNDFRNIVSKKEGTDANLGWLLRFSQNSGIFKPTLFLADGTNTVFATGEVVMSTERWYHIAGVVDRSSQTAMLYVDGELLATESISGLTTYNSPINLRLGTWSVNISNRDYWMGEMDDVRLWKVARSQSEIQQSMYSKVTDNEANLVANYQFNQIDKAQDSTTNGNDGRFYGSVAQSSRGIKVATSVADGNTITGTLPGNTNYSYSLVDEPAKGTVSLTSGSNEFTYTASDGATGTDSFSYQVFDSTGNYSYTERVTITIE</sequence>
<dbReference type="PROSITE" id="PS50268">
    <property type="entry name" value="CADHERIN_2"/>
    <property type="match status" value="2"/>
</dbReference>
<keyword evidence="5" id="KW-0325">Glycoprotein</keyword>
<evidence type="ECO:0000256" key="6">
    <source>
        <dbReference type="SAM" id="SignalP"/>
    </source>
</evidence>
<dbReference type="GO" id="GO:0007156">
    <property type="term" value="P:homophilic cell adhesion via plasma membrane adhesion molecules"/>
    <property type="evidence" value="ECO:0007669"/>
    <property type="project" value="InterPro"/>
</dbReference>
<dbReference type="Proteomes" id="UP000032568">
    <property type="component" value="Chromosome"/>
</dbReference>
<dbReference type="SUPFAM" id="SSF49899">
    <property type="entry name" value="Concanavalin A-like lectins/glucanases"/>
    <property type="match status" value="2"/>
</dbReference>
<evidence type="ECO:0000259" key="7">
    <source>
        <dbReference type="PROSITE" id="PS50268"/>
    </source>
</evidence>
<evidence type="ECO:0000256" key="3">
    <source>
        <dbReference type="ARBA" id="ARBA00022801"/>
    </source>
</evidence>
<dbReference type="PANTHER" id="PTHR23221">
    <property type="entry name" value="GLYCOSYLPHOSPHATIDYLINOSITOL PHOSPHOLIPASE D"/>
    <property type="match status" value="1"/>
</dbReference>
<feature type="chain" id="PRO_5042281349" evidence="6">
    <location>
        <begin position="25"/>
        <end position="2260"/>
    </location>
</feature>
<dbReference type="CDD" id="cd11304">
    <property type="entry name" value="Cadherin_repeat"/>
    <property type="match status" value="2"/>
</dbReference>
<evidence type="ECO:0000256" key="1">
    <source>
        <dbReference type="ARBA" id="ARBA00022729"/>
    </source>
</evidence>
<dbReference type="InterPro" id="IPR013519">
    <property type="entry name" value="Int_alpha_beta-p"/>
</dbReference>
<dbReference type="SMART" id="SM00560">
    <property type="entry name" value="LamGL"/>
    <property type="match status" value="2"/>
</dbReference>
<evidence type="ECO:0000256" key="2">
    <source>
        <dbReference type="ARBA" id="ARBA00022737"/>
    </source>
</evidence>
<dbReference type="Gene3D" id="2.60.40.2700">
    <property type="match status" value="1"/>
</dbReference>
<dbReference type="SUPFAM" id="SSF51120">
    <property type="entry name" value="beta-Roll"/>
    <property type="match status" value="1"/>
</dbReference>
<organism evidence="8 9">
    <name type="scientific">Thalassomonas actiniarum</name>
    <dbReference type="NCBI Taxonomy" id="485447"/>
    <lineage>
        <taxon>Bacteria</taxon>
        <taxon>Pseudomonadati</taxon>
        <taxon>Pseudomonadota</taxon>
        <taxon>Gammaproteobacteria</taxon>
        <taxon>Alteromonadales</taxon>
        <taxon>Colwelliaceae</taxon>
        <taxon>Thalassomonas</taxon>
    </lineage>
</organism>
<dbReference type="Gene3D" id="2.60.40.60">
    <property type="entry name" value="Cadherins"/>
    <property type="match status" value="1"/>
</dbReference>
<dbReference type="Pfam" id="PF01839">
    <property type="entry name" value="FG-GAP"/>
    <property type="match status" value="3"/>
</dbReference>
<reference evidence="8 9" key="1">
    <citation type="journal article" date="2015" name="Genome Announc.">
        <title>Draft Genome Sequences of Marine Isolates of Thalassomonas viridans and Thalassomonas actiniarum.</title>
        <authorList>
            <person name="Olonade I."/>
            <person name="van Zyl L.J."/>
            <person name="Trindade M."/>
        </authorList>
    </citation>
    <scope>NUCLEOTIDE SEQUENCE [LARGE SCALE GENOMIC DNA]</scope>
    <source>
        <strain evidence="8 9">A5K-106</strain>
    </source>
</reference>
<feature type="signal peptide" evidence="6">
    <location>
        <begin position="1"/>
        <end position="24"/>
    </location>
</feature>
<dbReference type="GO" id="GO:0005509">
    <property type="term" value="F:calcium ion binding"/>
    <property type="evidence" value="ECO:0007669"/>
    <property type="project" value="InterPro"/>
</dbReference>
<dbReference type="SMART" id="SM00112">
    <property type="entry name" value="CA"/>
    <property type="match status" value="2"/>
</dbReference>
<dbReference type="InterPro" id="IPR015919">
    <property type="entry name" value="Cadherin-like_sf"/>
</dbReference>
<dbReference type="InterPro" id="IPR000413">
    <property type="entry name" value="Integrin_alpha"/>
</dbReference>
<dbReference type="EMBL" id="CP059735">
    <property type="protein sequence ID" value="WDE00295.1"/>
    <property type="molecule type" value="Genomic_DNA"/>
</dbReference>
<dbReference type="Gene3D" id="2.60.120.200">
    <property type="match status" value="2"/>
</dbReference>
<evidence type="ECO:0000256" key="4">
    <source>
        <dbReference type="ARBA" id="ARBA00023157"/>
    </source>
</evidence>
<dbReference type="InterPro" id="IPR002126">
    <property type="entry name" value="Cadherin-like_dom"/>
</dbReference>
<dbReference type="SMART" id="SM00191">
    <property type="entry name" value="Int_alpha"/>
    <property type="match status" value="7"/>
</dbReference>
<dbReference type="InterPro" id="IPR028994">
    <property type="entry name" value="Integrin_alpha_N"/>
</dbReference>
<feature type="domain" description="Cadherin" evidence="7">
    <location>
        <begin position="360"/>
        <end position="435"/>
    </location>
</feature>
<proteinExistence type="predicted"/>
<dbReference type="SUPFAM" id="SSF69318">
    <property type="entry name" value="Integrin alpha N-terminal domain"/>
    <property type="match status" value="2"/>
</dbReference>
<evidence type="ECO:0000313" key="8">
    <source>
        <dbReference type="EMBL" id="WDE00295.1"/>
    </source>
</evidence>
<dbReference type="PRINTS" id="PR00205">
    <property type="entry name" value="CADHERIN"/>
</dbReference>
<dbReference type="GO" id="GO:0008305">
    <property type="term" value="C:integrin complex"/>
    <property type="evidence" value="ECO:0007669"/>
    <property type="project" value="InterPro"/>
</dbReference>
<dbReference type="InterPro" id="IPR013517">
    <property type="entry name" value="FG-GAP"/>
</dbReference>
<dbReference type="Gene3D" id="2.60.40.3440">
    <property type="match status" value="1"/>
</dbReference>
<dbReference type="Pfam" id="PF13385">
    <property type="entry name" value="Laminin_G_3"/>
    <property type="match status" value="2"/>
</dbReference>
<keyword evidence="4" id="KW-1015">Disulfide bond</keyword>
<dbReference type="Pfam" id="PF17963">
    <property type="entry name" value="Big_9"/>
    <property type="match status" value="1"/>
</dbReference>
<dbReference type="SUPFAM" id="SSF49313">
    <property type="entry name" value="Cadherin-like"/>
    <property type="match status" value="2"/>
</dbReference>
<name>A0AAE9YS94_9GAMM</name>
<dbReference type="Pfam" id="PF00028">
    <property type="entry name" value="Cadherin"/>
    <property type="match status" value="2"/>
</dbReference>
<protein>
    <submittedName>
        <fullName evidence="8">FG-GAP repeat protein</fullName>
    </submittedName>
</protein>
<dbReference type="Gene3D" id="2.130.10.130">
    <property type="entry name" value="Integrin alpha, N-terminal"/>
    <property type="match status" value="4"/>
</dbReference>
<dbReference type="PANTHER" id="PTHR23221:SF7">
    <property type="entry name" value="PHOSPHATIDYLINOSITOL-GLYCAN-SPECIFIC PHOSPHOLIPASE D"/>
    <property type="match status" value="1"/>
</dbReference>
<keyword evidence="2" id="KW-0677">Repeat</keyword>
<dbReference type="InterPro" id="IPR013320">
    <property type="entry name" value="ConA-like_dom_sf"/>
</dbReference>
<feature type="domain" description="Cadherin" evidence="7">
    <location>
        <begin position="1114"/>
        <end position="1217"/>
    </location>
</feature>
<evidence type="ECO:0000313" key="9">
    <source>
        <dbReference type="Proteomes" id="UP000032568"/>
    </source>
</evidence>
<dbReference type="GO" id="GO:0016787">
    <property type="term" value="F:hydrolase activity"/>
    <property type="evidence" value="ECO:0007669"/>
    <property type="project" value="UniProtKB-KW"/>
</dbReference>
<keyword evidence="1 6" id="KW-0732">Signal</keyword>
<dbReference type="InterPro" id="IPR006558">
    <property type="entry name" value="LamG-like"/>
</dbReference>
<reference evidence="8 9" key="2">
    <citation type="journal article" date="2022" name="Mar. Drugs">
        <title>Bioassay-Guided Fractionation Leads to the Detection of Cholic Acid Generated by the Rare Thalassomonas sp.</title>
        <authorList>
            <person name="Pheiffer F."/>
            <person name="Schneider Y.K."/>
            <person name="Hansen E.H."/>
            <person name="Andersen J.H."/>
            <person name="Isaksson J."/>
            <person name="Busche T."/>
            <person name="R C."/>
            <person name="Kalinowski J."/>
            <person name="Zyl L.V."/>
            <person name="Trindade M."/>
        </authorList>
    </citation>
    <scope>NUCLEOTIDE SEQUENCE [LARGE SCALE GENOMIC DNA]</scope>
    <source>
        <strain evidence="8 9">A5K-106</strain>
    </source>
</reference>
<dbReference type="PRINTS" id="PR01185">
    <property type="entry name" value="INTEGRINA"/>
</dbReference>
<evidence type="ECO:0000256" key="5">
    <source>
        <dbReference type="ARBA" id="ARBA00023180"/>
    </source>
</evidence>
<dbReference type="InterPro" id="IPR011049">
    <property type="entry name" value="Serralysin-like_metalloprot_C"/>
</dbReference>
<accession>A0AAE9YS94</accession>
<gene>
    <name evidence="8" type="ORF">SG35_006545</name>
</gene>
<dbReference type="KEGG" id="tact:SG35_006545"/>
<keyword evidence="3" id="KW-0378">Hydrolase</keyword>
<dbReference type="PROSITE" id="PS51470">
    <property type="entry name" value="FG_GAP"/>
    <property type="match status" value="2"/>
</dbReference>